<dbReference type="EMBL" id="ON887157">
    <property type="protein sequence ID" value="WBR14599.1"/>
    <property type="molecule type" value="Genomic_DNA"/>
</dbReference>
<organism evidence="1 2">
    <name type="scientific">Pandoravirus kuranda</name>
    <dbReference type="NCBI Taxonomy" id="3019033"/>
    <lineage>
        <taxon>Viruses</taxon>
        <taxon>Pandoravirus</taxon>
    </lineage>
</organism>
<dbReference type="Proteomes" id="UP001185135">
    <property type="component" value="Segment"/>
</dbReference>
<evidence type="ECO:0000313" key="1">
    <source>
        <dbReference type="EMBL" id="WBR14599.1"/>
    </source>
</evidence>
<accession>A0AA95EDW8</accession>
<sequence length="145" mass="16361">MDGLFGLPGWELGSRGSAHPLRHTLEHAKPVCVSTHPHEWLGEPFARLHGGGVERWRKGRLAGYGRQDLVDAFLSDDVLRSARVYIDDQVQKWTDARYAAAREAALHAFPRFTRLFDVKIYIVMARPKFVLLAGARSRAIDSLLK</sequence>
<evidence type="ECO:0000313" key="2">
    <source>
        <dbReference type="Proteomes" id="UP001185135"/>
    </source>
</evidence>
<name>A0AA95EDW8_9VIRU</name>
<gene>
    <name evidence="1" type="ORF">pkur_cds_425</name>
</gene>
<protein>
    <submittedName>
        <fullName evidence="1">Uncharacterized protein</fullName>
    </submittedName>
</protein>
<proteinExistence type="predicted"/>
<reference evidence="1" key="1">
    <citation type="submission" date="2022-06" db="EMBL/GenBank/DDBJ databases">
        <authorList>
            <person name="Legendre M."/>
            <person name="Claverie J.-M."/>
            <person name="Alempic J.-M."/>
            <person name="Abergel C."/>
        </authorList>
    </citation>
    <scope>NUCLEOTIDE SEQUENCE</scope>
    <source>
        <strain evidence="1">Kuranda</strain>
    </source>
</reference>